<evidence type="ECO:0000256" key="3">
    <source>
        <dbReference type="ARBA" id="ARBA00001936"/>
    </source>
</evidence>
<evidence type="ECO:0000313" key="10">
    <source>
        <dbReference type="EMBL" id="KAG2207628.1"/>
    </source>
</evidence>
<dbReference type="GO" id="GO:0003941">
    <property type="term" value="F:L-serine ammonia-lyase activity"/>
    <property type="evidence" value="ECO:0007669"/>
    <property type="project" value="TreeGrafter"/>
</dbReference>
<evidence type="ECO:0000256" key="5">
    <source>
        <dbReference type="ARBA" id="ARBA00010869"/>
    </source>
</evidence>
<keyword evidence="8" id="KW-0456">Lyase</keyword>
<dbReference type="Gene3D" id="3.40.50.1100">
    <property type="match status" value="2"/>
</dbReference>
<dbReference type="FunFam" id="3.40.50.1100:FF:000007">
    <property type="entry name" value="L-threonine dehydratase catabolic TdcB"/>
    <property type="match status" value="1"/>
</dbReference>
<dbReference type="GO" id="GO:0018114">
    <property type="term" value="F:threonine racemase activity"/>
    <property type="evidence" value="ECO:0007669"/>
    <property type="project" value="TreeGrafter"/>
</dbReference>
<organism evidence="10 11">
    <name type="scientific">Mucor plumbeus</name>
    <dbReference type="NCBI Taxonomy" id="97098"/>
    <lineage>
        <taxon>Eukaryota</taxon>
        <taxon>Fungi</taxon>
        <taxon>Fungi incertae sedis</taxon>
        <taxon>Mucoromycota</taxon>
        <taxon>Mucoromycotina</taxon>
        <taxon>Mucoromycetes</taxon>
        <taxon>Mucorales</taxon>
        <taxon>Mucorineae</taxon>
        <taxon>Mucoraceae</taxon>
        <taxon>Mucor</taxon>
    </lineage>
</organism>
<dbReference type="PANTHER" id="PTHR43050:SF1">
    <property type="entry name" value="SERINE RACEMASE"/>
    <property type="match status" value="1"/>
</dbReference>
<keyword evidence="6" id="KW-0460">Magnesium</keyword>
<dbReference type="Pfam" id="PF00291">
    <property type="entry name" value="PALP"/>
    <property type="match status" value="1"/>
</dbReference>
<evidence type="ECO:0000313" key="11">
    <source>
        <dbReference type="Proteomes" id="UP000650833"/>
    </source>
</evidence>
<dbReference type="InterPro" id="IPR000634">
    <property type="entry name" value="Ser/Thr_deHydtase_PyrdxlP-BS"/>
</dbReference>
<keyword evidence="7" id="KW-0663">Pyridoxal phosphate</keyword>
<dbReference type="PANTHER" id="PTHR43050">
    <property type="entry name" value="SERINE / THREONINE RACEMASE FAMILY MEMBER"/>
    <property type="match status" value="1"/>
</dbReference>
<evidence type="ECO:0000256" key="1">
    <source>
        <dbReference type="ARBA" id="ARBA00001913"/>
    </source>
</evidence>
<dbReference type="AlphaFoldDB" id="A0A8H7RDB9"/>
<dbReference type="SUPFAM" id="SSF53686">
    <property type="entry name" value="Tryptophan synthase beta subunit-like PLP-dependent enzymes"/>
    <property type="match status" value="1"/>
</dbReference>
<comment type="cofactor">
    <cofactor evidence="3">
        <name>Mn(2+)</name>
        <dbReference type="ChEBI" id="CHEBI:29035"/>
    </cofactor>
</comment>
<evidence type="ECO:0000256" key="6">
    <source>
        <dbReference type="ARBA" id="ARBA00022842"/>
    </source>
</evidence>
<gene>
    <name evidence="10" type="ORF">INT46_003514</name>
</gene>
<protein>
    <recommendedName>
        <fullName evidence="9">Tryptophan synthase beta chain-like PALP domain-containing protein</fullName>
    </recommendedName>
</protein>
<dbReference type="InterPro" id="IPR001926">
    <property type="entry name" value="TrpB-like_PALP"/>
</dbReference>
<accession>A0A8H7RDB9</accession>
<sequence>MATEITINHILQAGERIKVHRTPVQTCTAINTLASVEGAPVELFFKCELFQRTGSFKFRGASNAVELLTDEEAANGVVTHSSGNHAQAIALAAKIRGIPAYVVMPNTTAEIKKIAVRAYGAKVVECEPSQAVREATAEQIRIEKGASFIHPFNNPNVIAGQGTIAVELLSQVKDLDAIIIPVGGGGMLTGCSIAAKALNPDIKVFAAEPALVDDCYRSFKNKERLTNAASLSVADGLLTNLGDIAYSEIHKHVDDVFTVTEKEIINTMELIWGRAKLCIEASAAVGVAVTLYNEDFRNKVKEQGIKRIGIVLCGGNVDIIKAVELFEKYRD</sequence>
<comment type="caution">
    <text evidence="10">The sequence shown here is derived from an EMBL/GenBank/DDBJ whole genome shotgun (WGS) entry which is preliminary data.</text>
</comment>
<dbReference type="EMBL" id="JAEPRC010000125">
    <property type="protein sequence ID" value="KAG2207628.1"/>
    <property type="molecule type" value="Genomic_DNA"/>
</dbReference>
<dbReference type="GO" id="GO:0030170">
    <property type="term" value="F:pyridoxal phosphate binding"/>
    <property type="evidence" value="ECO:0007669"/>
    <property type="project" value="InterPro"/>
</dbReference>
<dbReference type="InterPro" id="IPR036052">
    <property type="entry name" value="TrpB-like_PALP_sf"/>
</dbReference>
<evidence type="ECO:0000259" key="9">
    <source>
        <dbReference type="Pfam" id="PF00291"/>
    </source>
</evidence>
<name>A0A8H7RDB9_9FUNG</name>
<dbReference type="OrthoDB" id="271064at2759"/>
<dbReference type="GO" id="GO:0070179">
    <property type="term" value="P:D-serine biosynthetic process"/>
    <property type="evidence" value="ECO:0007669"/>
    <property type="project" value="TreeGrafter"/>
</dbReference>
<evidence type="ECO:0000256" key="8">
    <source>
        <dbReference type="ARBA" id="ARBA00023239"/>
    </source>
</evidence>
<reference evidence="10" key="1">
    <citation type="submission" date="2020-12" db="EMBL/GenBank/DDBJ databases">
        <title>Metabolic potential, ecology and presence of endohyphal bacteria is reflected in genomic diversity of Mucoromycotina.</title>
        <authorList>
            <person name="Muszewska A."/>
            <person name="Okrasinska A."/>
            <person name="Steczkiewicz K."/>
            <person name="Drgas O."/>
            <person name="Orlowska M."/>
            <person name="Perlinska-Lenart U."/>
            <person name="Aleksandrzak-Piekarczyk T."/>
            <person name="Szatraj K."/>
            <person name="Zielenkiewicz U."/>
            <person name="Pilsyk S."/>
            <person name="Malc E."/>
            <person name="Mieczkowski P."/>
            <person name="Kruszewska J.S."/>
            <person name="Biernat P."/>
            <person name="Pawlowska J."/>
        </authorList>
    </citation>
    <scope>NUCLEOTIDE SEQUENCE</scope>
    <source>
        <strain evidence="10">CBS 226.32</strain>
    </source>
</reference>
<dbReference type="PROSITE" id="PS00165">
    <property type="entry name" value="DEHYDRATASE_SER_THR"/>
    <property type="match status" value="1"/>
</dbReference>
<dbReference type="Proteomes" id="UP000650833">
    <property type="component" value="Unassembled WGS sequence"/>
</dbReference>
<comment type="similarity">
    <text evidence="5">Belongs to the serine/threonine dehydratase family.</text>
</comment>
<proteinExistence type="inferred from homology"/>
<dbReference type="CDD" id="cd01562">
    <property type="entry name" value="Thr-dehyd"/>
    <property type="match status" value="1"/>
</dbReference>
<evidence type="ECO:0000256" key="7">
    <source>
        <dbReference type="ARBA" id="ARBA00022898"/>
    </source>
</evidence>
<evidence type="ECO:0000256" key="2">
    <source>
        <dbReference type="ARBA" id="ARBA00001933"/>
    </source>
</evidence>
<keyword evidence="11" id="KW-1185">Reference proteome</keyword>
<comment type="cofactor">
    <cofactor evidence="2">
        <name>pyridoxal 5'-phosphate</name>
        <dbReference type="ChEBI" id="CHEBI:597326"/>
    </cofactor>
</comment>
<comment type="cofactor">
    <cofactor evidence="1">
        <name>Ca(2+)</name>
        <dbReference type="ChEBI" id="CHEBI:29108"/>
    </cofactor>
</comment>
<dbReference type="GO" id="GO:0030378">
    <property type="term" value="F:serine racemase activity"/>
    <property type="evidence" value="ECO:0007669"/>
    <property type="project" value="TreeGrafter"/>
</dbReference>
<dbReference type="GO" id="GO:0005524">
    <property type="term" value="F:ATP binding"/>
    <property type="evidence" value="ECO:0007669"/>
    <property type="project" value="TreeGrafter"/>
</dbReference>
<feature type="domain" description="Tryptophan synthase beta chain-like PALP" evidence="9">
    <location>
        <begin position="20"/>
        <end position="314"/>
    </location>
</feature>
<dbReference type="GO" id="GO:0000287">
    <property type="term" value="F:magnesium ion binding"/>
    <property type="evidence" value="ECO:0007669"/>
    <property type="project" value="TreeGrafter"/>
</dbReference>
<comment type="cofactor">
    <cofactor evidence="4">
        <name>Mg(2+)</name>
        <dbReference type="ChEBI" id="CHEBI:18420"/>
    </cofactor>
</comment>
<evidence type="ECO:0000256" key="4">
    <source>
        <dbReference type="ARBA" id="ARBA00001946"/>
    </source>
</evidence>